<evidence type="ECO:0000313" key="1">
    <source>
        <dbReference type="EMBL" id="QVM61461.1"/>
    </source>
</evidence>
<name>A0A8E6GSI0_9CAUD</name>
<keyword evidence="2" id="KW-1185">Reference proteome</keyword>
<gene>
    <name evidence="1" type="ORF">HN02_01</name>
</gene>
<reference evidence="1" key="1">
    <citation type="submission" date="2021-03" db="EMBL/GenBank/DDBJ databases">
        <authorList>
            <person name="Wu L."/>
            <person name="Cao M."/>
        </authorList>
    </citation>
    <scope>NUCLEOTIDE SEQUENCE</scope>
    <source>
        <strain evidence="1">Clostridium perfringens</strain>
    </source>
</reference>
<sequence length="76" mass="9271">MNYIDVLKQYKLDGLLEHIEIWILKDVFIRPTNKTIIFNNNNSIMLTDVYLYSIYAERLFFNRWIINNCEIIRVDI</sequence>
<organism evidence="1 2">
    <name type="scientific">Clostridium phage vB_CpeP_HN02</name>
    <dbReference type="NCBI Taxonomy" id="2834252"/>
    <lineage>
        <taxon>Viruses</taxon>
        <taxon>Duplodnaviria</taxon>
        <taxon>Heunggongvirae</taxon>
        <taxon>Uroviricota</taxon>
        <taxon>Caudoviricetes</taxon>
        <taxon>Guelinviridae</taxon>
        <taxon>Denniswatsonvirinae</taxon>
        <taxon>Gregsiragusavirus</taxon>
        <taxon>Gregsiragusavirus hn02</taxon>
    </lineage>
</organism>
<protein>
    <submittedName>
        <fullName evidence="1">Uncharacterized protein</fullName>
    </submittedName>
</protein>
<evidence type="ECO:0000313" key="2">
    <source>
        <dbReference type="Proteomes" id="UP000679483"/>
    </source>
</evidence>
<proteinExistence type="predicted"/>
<dbReference type="Proteomes" id="UP000679483">
    <property type="component" value="Segment"/>
</dbReference>
<accession>A0A8E6GSI0</accession>
<dbReference type="EMBL" id="MW815121">
    <property type="protein sequence ID" value="QVM61461.1"/>
    <property type="molecule type" value="Genomic_DNA"/>
</dbReference>